<evidence type="ECO:0000256" key="5">
    <source>
        <dbReference type="ARBA" id="ARBA00023136"/>
    </source>
</evidence>
<organism evidence="11 12">
    <name type="scientific">Candida theae</name>
    <dbReference type="NCBI Taxonomy" id="1198502"/>
    <lineage>
        <taxon>Eukaryota</taxon>
        <taxon>Fungi</taxon>
        <taxon>Dikarya</taxon>
        <taxon>Ascomycota</taxon>
        <taxon>Saccharomycotina</taxon>
        <taxon>Pichiomycetes</taxon>
        <taxon>Debaryomycetaceae</taxon>
        <taxon>Candida/Lodderomyces clade</taxon>
        <taxon>Candida</taxon>
    </lineage>
</organism>
<dbReference type="InterPro" id="IPR021133">
    <property type="entry name" value="HEAT_type_2"/>
</dbReference>
<dbReference type="InterPro" id="IPR017104">
    <property type="entry name" value="AP2_complex_asu"/>
</dbReference>
<comment type="similarity">
    <text evidence="7">Belongs to the adaptor complexes large subunit family.</text>
</comment>
<evidence type="ECO:0000256" key="4">
    <source>
        <dbReference type="ARBA" id="ARBA00022927"/>
    </source>
</evidence>
<dbReference type="GO" id="GO:0006886">
    <property type="term" value="P:intracellular protein transport"/>
    <property type="evidence" value="ECO:0007669"/>
    <property type="project" value="UniProtKB-UniRule"/>
</dbReference>
<dbReference type="PANTHER" id="PTHR22780">
    <property type="entry name" value="ADAPTIN, ALPHA/GAMMA/EPSILON"/>
    <property type="match status" value="1"/>
</dbReference>
<dbReference type="EMBL" id="JAIHNG010000119">
    <property type="protein sequence ID" value="KAI5958090.1"/>
    <property type="molecule type" value="Genomic_DNA"/>
</dbReference>
<keyword evidence="2 7" id="KW-0813">Transport</keyword>
<evidence type="ECO:0000313" key="11">
    <source>
        <dbReference type="EMBL" id="KAI5958090.1"/>
    </source>
</evidence>
<dbReference type="InterPro" id="IPR050840">
    <property type="entry name" value="Adaptor_Complx_Large_Subunit"/>
</dbReference>
<keyword evidence="3 7" id="KW-0254">Endocytosis</keyword>
<feature type="domain" description="Clathrin adaptor alpha/beta/gamma-adaptin appendage Ig-like subdomain" evidence="10">
    <location>
        <begin position="727"/>
        <end position="847"/>
    </location>
</feature>
<reference evidence="11 12" key="1">
    <citation type="journal article" date="2022" name="DNA Res.">
        <title>Genome analysis of five recently described species of the CUG-Ser clade uncovers Candida theae as a new hybrid lineage with pathogenic potential in the Candida parapsilosis species complex.</title>
        <authorList>
            <person name="Mixao V."/>
            <person name="Del Olmo V."/>
            <person name="Hegedusova E."/>
            <person name="Saus E."/>
            <person name="Pryszcz L."/>
            <person name="Cillingova A."/>
            <person name="Nosek J."/>
            <person name="Gabaldon T."/>
        </authorList>
    </citation>
    <scope>NUCLEOTIDE SEQUENCE [LARGE SCALE GENOMIC DNA]</scope>
    <source>
        <strain evidence="11 12">CBS 12239</strain>
    </source>
</reference>
<dbReference type="Pfam" id="PF01602">
    <property type="entry name" value="Adaptin_N"/>
    <property type="match status" value="1"/>
</dbReference>
<dbReference type="InterPro" id="IPR013041">
    <property type="entry name" value="Clathrin_app_Ig-like_sf"/>
</dbReference>
<comment type="caution">
    <text evidence="11">The sequence shown here is derived from an EMBL/GenBank/DDBJ whole genome shotgun (WGS) entry which is preliminary data.</text>
</comment>
<feature type="binding site" evidence="8">
    <location>
        <begin position="60"/>
        <end position="64"/>
    </location>
    <ligand>
        <name>a 1,2-diacyl-sn-glycero-3-phospho-(1D-myo-inositol-3,4,5-trisphosphate)</name>
        <dbReference type="ChEBI" id="CHEBI:57836"/>
    </ligand>
</feature>
<comment type="function">
    <text evidence="7">Adaptins are components of the adaptor complexes which link clathrin to receptors in coated vesicles. Clathrin-associated protein complexes are believed to interact with the cytoplasmic tails of membrane proteins, leading to their selection and concentration.</text>
</comment>
<dbReference type="GO" id="GO:0035615">
    <property type="term" value="F:clathrin adaptor activity"/>
    <property type="evidence" value="ECO:0007669"/>
    <property type="project" value="InterPro"/>
</dbReference>
<dbReference type="RefSeq" id="XP_051608725.1">
    <property type="nucleotide sequence ID" value="XM_051752261.1"/>
</dbReference>
<evidence type="ECO:0000256" key="6">
    <source>
        <dbReference type="ARBA" id="ARBA00023176"/>
    </source>
</evidence>
<dbReference type="SUPFAM" id="SSF55711">
    <property type="entry name" value="Subdomain of clathrin and coatomer appendage domain"/>
    <property type="match status" value="1"/>
</dbReference>
<evidence type="ECO:0000259" key="10">
    <source>
        <dbReference type="SMART" id="SM00809"/>
    </source>
</evidence>
<dbReference type="InterPro" id="IPR008152">
    <property type="entry name" value="Clathrin_a/b/g-adaptin_app_Ig"/>
</dbReference>
<evidence type="ECO:0000256" key="7">
    <source>
        <dbReference type="PIRNR" id="PIRNR037091"/>
    </source>
</evidence>
<accession>A0AAD5BEG7</accession>
<dbReference type="Pfam" id="PF02296">
    <property type="entry name" value="Alpha_adaptin_C"/>
    <property type="match status" value="1"/>
</dbReference>
<keyword evidence="12" id="KW-1185">Reference proteome</keyword>
<dbReference type="AlphaFoldDB" id="A0AAD5BEG7"/>
<keyword evidence="4 7" id="KW-0653">Protein transport</keyword>
<dbReference type="InterPro" id="IPR003164">
    <property type="entry name" value="Clathrin_a-adaptin_app_sub_C"/>
</dbReference>
<dbReference type="Gene3D" id="2.60.40.1230">
    <property type="match status" value="1"/>
</dbReference>
<feature type="binding site" evidence="8">
    <location>
        <position position="46"/>
    </location>
    <ligand>
        <name>a 1,2-diacyl-sn-glycero-3-phospho-(1D-myo-inositol-3,4,5-trisphosphate)</name>
        <dbReference type="ChEBI" id="CHEBI:57836"/>
    </ligand>
</feature>
<evidence type="ECO:0000256" key="1">
    <source>
        <dbReference type="ARBA" id="ARBA00004277"/>
    </source>
</evidence>
<dbReference type="Proteomes" id="UP001204833">
    <property type="component" value="Unassembled WGS sequence"/>
</dbReference>
<evidence type="ECO:0000313" key="12">
    <source>
        <dbReference type="Proteomes" id="UP001204833"/>
    </source>
</evidence>
<dbReference type="InterPro" id="IPR009028">
    <property type="entry name" value="Coatomer/calthrin_app_sub_C"/>
</dbReference>
<dbReference type="InterPro" id="IPR011989">
    <property type="entry name" value="ARM-like"/>
</dbReference>
<sequence length="976" mass="108857">MKPPEKFSQKNQMKGLDNFIVDLRNSKDQEEEYKKIRAEANAIQNKFQSSTTLNISQKKKYICKLVYIFISGYPELINFGLDESIELIKSSAFGDKKLGYLAVSILLNNESPKSNSLFTPKEHLNHILDVVHPILIEDLRSTNEEVNCLAIQMIATSFTASDVTIYNGDANAMQWVELIDMVFASASSPLQKPVVKQKALISLKSLLQLYPDVIVSNDNWIPRLLKIIEESNDVGVVTASVPLLDFILAINPGIVRSVIPSVAKRLYSLTVLNECPPEYYYYDTPAPWLIVKLLQFVENNFLVPTEGASLSVDQIDSVTLSQLRQVVSKSIQDASHHTMGLPNRNSRSSILFQAVSLAVFLEASPEAIAGASNALLNLIISNDTNTRYLALDALIKLTARSESPYLSTKDKFAEIMPVFVNLLKDKDISVRRKALDLLYTICNDDTCSVILNELLLYFPHADQQIKHELAIKIAVLAERFATDSTWYVTTMLKLLSIGGGTNSNGVGFISNEVWERIVQIVVNNDDLHKKTTKMIINLMKKPFGDSHSPVSEYLIKVAAFVLGEFGHEVDDVAESNTGIQFRLLYDAYFGVTISTRAMLLSTFLKFLVKFPEASFVPEIVDLFDVETQSLDLEIQGRAYEYLKLSTIHSDFRLAKTVIKPIPAFDQQESPLLKRLGVLPNRPAVSRSKSRVLARNIKTKPENGNATNGVDVGARESALTSNWYAGFHRMLHFDAGIFFENNLIKITYRLVKNGNEIVIHFTVVNNAHKTVGETITGFNILKLESKAKKEDPSYLLNVSQLPDSTIANQSQLTISVKVRGIVENYEDPIISFTFMCGGSFNHLNLRFPVQLIKTLTTAPIRGADEFERRWNQIGEHLGLEKGESSAVVRLSHRHDSAQICRSMSRIGLTVLTGPDYNINVIGAGIIHTQKSNYGVLVKFLGLDTEGKELKITVRCTGGGVAEVICSTIKEIFVGKYN</sequence>
<evidence type="ECO:0000256" key="9">
    <source>
        <dbReference type="PROSITE-ProRule" id="PRU00103"/>
    </source>
</evidence>
<keyword evidence="6 7" id="KW-0168">Coated pit</keyword>
<gene>
    <name evidence="11" type="ORF">KGF57_002898</name>
</gene>
<evidence type="ECO:0000256" key="3">
    <source>
        <dbReference type="ARBA" id="ARBA00022583"/>
    </source>
</evidence>
<proteinExistence type="inferred from homology"/>
<dbReference type="SMART" id="SM00809">
    <property type="entry name" value="Alpha_adaptinC2"/>
    <property type="match status" value="1"/>
</dbReference>
<dbReference type="Gene3D" id="3.30.310.10">
    <property type="entry name" value="TATA-Binding Protein"/>
    <property type="match status" value="1"/>
</dbReference>
<dbReference type="GO" id="GO:0072583">
    <property type="term" value="P:clathrin-dependent endocytosis"/>
    <property type="evidence" value="ECO:0007669"/>
    <property type="project" value="InterPro"/>
</dbReference>
<dbReference type="SUPFAM" id="SSF48371">
    <property type="entry name" value="ARM repeat"/>
    <property type="match status" value="1"/>
</dbReference>
<dbReference type="GO" id="GO:0030122">
    <property type="term" value="C:AP-2 adaptor complex"/>
    <property type="evidence" value="ECO:0007669"/>
    <property type="project" value="InterPro"/>
</dbReference>
<dbReference type="InterPro" id="IPR002553">
    <property type="entry name" value="Clathrin/coatomer_adapt-like_N"/>
</dbReference>
<name>A0AAD5BEG7_9ASCO</name>
<dbReference type="InterPro" id="IPR012295">
    <property type="entry name" value="TBP_dom_sf"/>
</dbReference>
<feature type="repeat" description="HEAT" evidence="9">
    <location>
        <begin position="415"/>
        <end position="453"/>
    </location>
</feature>
<evidence type="ECO:0000256" key="2">
    <source>
        <dbReference type="ARBA" id="ARBA00022448"/>
    </source>
</evidence>
<dbReference type="PROSITE" id="PS50077">
    <property type="entry name" value="HEAT_REPEAT"/>
    <property type="match status" value="1"/>
</dbReference>
<comment type="subcellular location">
    <subcellularLocation>
        <location evidence="1">Membrane</location>
        <location evidence="1">Coated pit</location>
        <topology evidence="1">Peripheral membrane protein</topology>
        <orientation evidence="1">Cytoplasmic side</orientation>
    </subcellularLocation>
</comment>
<dbReference type="GeneID" id="76150957"/>
<protein>
    <recommendedName>
        <fullName evidence="7">AP-2 complex subunit alpha</fullName>
    </recommendedName>
</protein>
<dbReference type="InterPro" id="IPR016024">
    <property type="entry name" value="ARM-type_fold"/>
</dbReference>
<dbReference type="Gene3D" id="1.25.10.10">
    <property type="entry name" value="Leucine-rich Repeat Variant"/>
    <property type="match status" value="1"/>
</dbReference>
<keyword evidence="5 7" id="KW-0472">Membrane</keyword>
<dbReference type="SUPFAM" id="SSF49348">
    <property type="entry name" value="Clathrin adaptor appendage domain"/>
    <property type="match status" value="1"/>
</dbReference>
<evidence type="ECO:0000256" key="8">
    <source>
        <dbReference type="PIRSR" id="PIRSR037091-1"/>
    </source>
</evidence>
<dbReference type="PIRSF" id="PIRSF037091">
    <property type="entry name" value="AP2_complex_alpha"/>
    <property type="match status" value="1"/>
</dbReference>